<gene>
    <name evidence="1" type="ORF">dsmv_3826</name>
</gene>
<evidence type="ECO:0000313" key="1">
    <source>
        <dbReference type="EMBL" id="EPR44054.1"/>
    </source>
</evidence>
<evidence type="ECO:0000313" key="2">
    <source>
        <dbReference type="Proteomes" id="UP000014977"/>
    </source>
</evidence>
<reference evidence="1 2" key="1">
    <citation type="journal article" date="2013" name="Genome Announc.">
        <title>Draft genome sequences for three mercury-methylating, sulfate-reducing bacteria.</title>
        <authorList>
            <person name="Brown S.D."/>
            <person name="Hurt R.A.Jr."/>
            <person name="Gilmour C.C."/>
            <person name="Elias D.A."/>
        </authorList>
    </citation>
    <scope>NUCLEOTIDE SEQUENCE [LARGE SCALE GENOMIC DNA]</scope>
    <source>
        <strain evidence="1 2">DSM 2059</strain>
    </source>
</reference>
<dbReference type="OrthoDB" id="9181325at2"/>
<proteinExistence type="predicted"/>
<evidence type="ECO:0008006" key="3">
    <source>
        <dbReference type="Google" id="ProtNLM"/>
    </source>
</evidence>
<comment type="caution">
    <text evidence="1">The sequence shown here is derived from an EMBL/GenBank/DDBJ whole genome shotgun (WGS) entry which is preliminary data.</text>
</comment>
<keyword evidence="2" id="KW-1185">Reference proteome</keyword>
<dbReference type="AlphaFoldDB" id="S7VBF2"/>
<dbReference type="eggNOG" id="ENOG50339MW">
    <property type="taxonomic scope" value="Bacteria"/>
</dbReference>
<organism evidence="1 2">
    <name type="scientific">Desulfococcus multivorans DSM 2059</name>
    <dbReference type="NCBI Taxonomy" id="1121405"/>
    <lineage>
        <taxon>Bacteria</taxon>
        <taxon>Pseudomonadati</taxon>
        <taxon>Thermodesulfobacteriota</taxon>
        <taxon>Desulfobacteria</taxon>
        <taxon>Desulfobacterales</taxon>
        <taxon>Desulfococcaceae</taxon>
        <taxon>Desulfococcus</taxon>
    </lineage>
</organism>
<sequence>MIIQKIEIPFSTDKYEKRLIIFIDLLGFKNYILSDGRKEDDFIALTSHFQKNVSEGAKYIKGNAYSYSPTFNFFSDTIIISFPLELFNAPAECKKFTSEADPYNDINIDKLNLLFSAVMYICDIQLHSLKHGLLSRGCVTIGDVYHNKNTWFGPGLIEAYEHESKIAIYPRVILSKNAHEYFKNEVVTNFCQNLIIQDLDGLFYVNYIAFIHSKFNTNYCNAHCILRDIIDSNIIMLRSKKKQKLKELQKWEWLSMYFNTYSNDKLKKKYGDDLAENIGI</sequence>
<dbReference type="Proteomes" id="UP000014977">
    <property type="component" value="Unassembled WGS sequence"/>
</dbReference>
<name>S7VBF2_DESML</name>
<dbReference type="EMBL" id="ATHJ01000035">
    <property type="protein sequence ID" value="EPR44054.1"/>
    <property type="molecule type" value="Genomic_DNA"/>
</dbReference>
<accession>S7VBF2</accession>
<dbReference type="RefSeq" id="WP_020875501.1">
    <property type="nucleotide sequence ID" value="NZ_ATHJ01000035.1"/>
</dbReference>
<protein>
    <recommendedName>
        <fullName evidence="3">Guanylate cyclase domain-containing protein</fullName>
    </recommendedName>
</protein>